<sequence>MFDPKIKIDRELYGRLKETAAERGYSSVDEFVTHILEREVSKGGGGGTPDEEEIKKKLEGLGYL</sequence>
<feature type="compositionally biased region" description="Basic and acidic residues" evidence="1">
    <location>
        <begin position="53"/>
        <end position="64"/>
    </location>
</feature>
<dbReference type="Proteomes" id="UP000886069">
    <property type="component" value="Unassembled WGS sequence"/>
</dbReference>
<dbReference type="EMBL" id="DSEC01000273">
    <property type="protein sequence ID" value="HER43581.1"/>
    <property type="molecule type" value="Genomic_DNA"/>
</dbReference>
<evidence type="ECO:0000313" key="2">
    <source>
        <dbReference type="EMBL" id="HER43581.1"/>
    </source>
</evidence>
<proteinExistence type="predicted"/>
<dbReference type="AlphaFoldDB" id="A0A7V2AUR5"/>
<evidence type="ECO:0000256" key="1">
    <source>
        <dbReference type="SAM" id="MobiDB-lite"/>
    </source>
</evidence>
<organism evidence="2">
    <name type="scientific">Eiseniibacteriota bacterium</name>
    <dbReference type="NCBI Taxonomy" id="2212470"/>
    <lineage>
        <taxon>Bacteria</taxon>
        <taxon>Candidatus Eiseniibacteriota</taxon>
    </lineage>
</organism>
<gene>
    <name evidence="2" type="ORF">ENO08_03890</name>
</gene>
<feature type="region of interest" description="Disordered" evidence="1">
    <location>
        <begin position="40"/>
        <end position="64"/>
    </location>
</feature>
<evidence type="ECO:0008006" key="3">
    <source>
        <dbReference type="Google" id="ProtNLM"/>
    </source>
</evidence>
<reference evidence="2" key="1">
    <citation type="journal article" date="2020" name="mSystems">
        <title>Genome- and Community-Level Interaction Insights into Carbon Utilization and Element Cycling Functions of Hydrothermarchaeota in Hydrothermal Sediment.</title>
        <authorList>
            <person name="Zhou Z."/>
            <person name="Liu Y."/>
            <person name="Xu W."/>
            <person name="Pan J."/>
            <person name="Luo Z.H."/>
            <person name="Li M."/>
        </authorList>
    </citation>
    <scope>NUCLEOTIDE SEQUENCE [LARGE SCALE GENOMIC DNA]</scope>
    <source>
        <strain evidence="2">SpSt-1233</strain>
    </source>
</reference>
<protein>
    <recommendedName>
        <fullName evidence="3">CopG family transcriptional regulator</fullName>
    </recommendedName>
</protein>
<name>A0A7V2AUR5_UNCEI</name>
<comment type="caution">
    <text evidence="2">The sequence shown here is derived from an EMBL/GenBank/DDBJ whole genome shotgun (WGS) entry which is preliminary data.</text>
</comment>
<accession>A0A7V2AUR5</accession>